<evidence type="ECO:0000313" key="3">
    <source>
        <dbReference type="Proteomes" id="UP000077202"/>
    </source>
</evidence>
<comment type="caution">
    <text evidence="2">The sequence shown here is derived from an EMBL/GenBank/DDBJ whole genome shotgun (WGS) entry which is preliminary data.</text>
</comment>
<feature type="compositionally biased region" description="Low complexity" evidence="1">
    <location>
        <begin position="116"/>
        <end position="127"/>
    </location>
</feature>
<feature type="compositionally biased region" description="Basic and acidic residues" evidence="1">
    <location>
        <begin position="160"/>
        <end position="176"/>
    </location>
</feature>
<dbReference type="Proteomes" id="UP000077202">
    <property type="component" value="Unassembled WGS sequence"/>
</dbReference>
<proteinExistence type="predicted"/>
<feature type="compositionally biased region" description="Polar residues" evidence="1">
    <location>
        <begin position="135"/>
        <end position="147"/>
    </location>
</feature>
<reference evidence="2" key="1">
    <citation type="submission" date="2016-03" db="EMBL/GenBank/DDBJ databases">
        <title>Mechanisms controlling the formation of the plant cell surface in tip-growing cells are functionally conserved among land plants.</title>
        <authorList>
            <person name="Honkanen S."/>
            <person name="Jones V.A."/>
            <person name="Morieri G."/>
            <person name="Champion C."/>
            <person name="Hetherington A.J."/>
            <person name="Kelly S."/>
            <person name="Saint-Marcoux D."/>
            <person name="Proust H."/>
            <person name="Prescott H."/>
            <person name="Dolan L."/>
        </authorList>
    </citation>
    <scope>NUCLEOTIDE SEQUENCE [LARGE SCALE GENOMIC DNA]</scope>
    <source>
        <tissue evidence="2">Whole gametophyte</tissue>
    </source>
</reference>
<protein>
    <submittedName>
        <fullName evidence="2">Uncharacterized protein</fullName>
    </submittedName>
</protein>
<dbReference type="EMBL" id="LVLJ01002167">
    <property type="protein sequence ID" value="OAE26490.1"/>
    <property type="molecule type" value="Genomic_DNA"/>
</dbReference>
<dbReference type="AlphaFoldDB" id="A0A176W093"/>
<accession>A0A176W093</accession>
<sequence length="203" mass="22671">MRSEGDTRCSNSILQVRQPQHLEGKGCKQAAASKLAAERAAARLPPNGDGERPTLWARELDTQDWSQLMRARVQERGIELQAPYARGADRKGYDGSALSNMDMDNVFRCAAVDTSRTLTGSTSGSRSAPGISGIPTPTWNDDTTGPHNSRKHRKQGNGQKLDKRIQTETERRRNTVENRNPTYTGNTHTTMRYGRETQSRQMR</sequence>
<keyword evidence="3" id="KW-1185">Reference proteome</keyword>
<evidence type="ECO:0000313" key="2">
    <source>
        <dbReference type="EMBL" id="OAE26490.1"/>
    </source>
</evidence>
<feature type="compositionally biased region" description="Basic and acidic residues" evidence="1">
    <location>
        <begin position="193"/>
        <end position="203"/>
    </location>
</feature>
<feature type="compositionally biased region" description="Polar residues" evidence="1">
    <location>
        <begin position="181"/>
        <end position="190"/>
    </location>
</feature>
<gene>
    <name evidence="2" type="ORF">AXG93_815s1530</name>
</gene>
<evidence type="ECO:0000256" key="1">
    <source>
        <dbReference type="SAM" id="MobiDB-lite"/>
    </source>
</evidence>
<organism evidence="2 3">
    <name type="scientific">Marchantia polymorpha subsp. ruderalis</name>
    <dbReference type="NCBI Taxonomy" id="1480154"/>
    <lineage>
        <taxon>Eukaryota</taxon>
        <taxon>Viridiplantae</taxon>
        <taxon>Streptophyta</taxon>
        <taxon>Embryophyta</taxon>
        <taxon>Marchantiophyta</taxon>
        <taxon>Marchantiopsida</taxon>
        <taxon>Marchantiidae</taxon>
        <taxon>Marchantiales</taxon>
        <taxon>Marchantiaceae</taxon>
        <taxon>Marchantia</taxon>
    </lineage>
</organism>
<name>A0A176W093_MARPO</name>
<feature type="region of interest" description="Disordered" evidence="1">
    <location>
        <begin position="116"/>
        <end position="203"/>
    </location>
</feature>